<dbReference type="EMBL" id="MGJY01000024">
    <property type="protein sequence ID" value="OGN15922.1"/>
    <property type="molecule type" value="Genomic_DNA"/>
</dbReference>
<accession>A0A1F8FSA6</accession>
<reference evidence="1 2" key="1">
    <citation type="journal article" date="2016" name="Nat. Commun.">
        <title>Thousands of microbial genomes shed light on interconnected biogeochemical processes in an aquifer system.</title>
        <authorList>
            <person name="Anantharaman K."/>
            <person name="Brown C.T."/>
            <person name="Hug L.A."/>
            <person name="Sharon I."/>
            <person name="Castelle C.J."/>
            <person name="Probst A.J."/>
            <person name="Thomas B.C."/>
            <person name="Singh A."/>
            <person name="Wilkins M.J."/>
            <person name="Karaoz U."/>
            <person name="Brodie E.L."/>
            <person name="Williams K.H."/>
            <person name="Hubbard S.S."/>
            <person name="Banfield J.F."/>
        </authorList>
    </citation>
    <scope>NUCLEOTIDE SEQUENCE [LARGE SCALE GENOMIC DNA]</scope>
</reference>
<proteinExistence type="predicted"/>
<dbReference type="Gene3D" id="3.30.1490.300">
    <property type="match status" value="1"/>
</dbReference>
<dbReference type="AlphaFoldDB" id="A0A1F8FSA6"/>
<protein>
    <recommendedName>
        <fullName evidence="3">SHS2 domain-containing protein</fullName>
    </recommendedName>
</protein>
<evidence type="ECO:0008006" key="3">
    <source>
        <dbReference type="Google" id="ProtNLM"/>
    </source>
</evidence>
<organism evidence="1 2">
    <name type="scientific">Candidatus Yanofskybacteria bacterium RIFCSPHIGHO2_02_FULL_46_19</name>
    <dbReference type="NCBI Taxonomy" id="1802684"/>
    <lineage>
        <taxon>Bacteria</taxon>
        <taxon>Candidatus Yanofskyibacteriota</taxon>
    </lineage>
</organism>
<name>A0A1F8FSA6_9BACT</name>
<evidence type="ECO:0000313" key="1">
    <source>
        <dbReference type="EMBL" id="OGN15922.1"/>
    </source>
</evidence>
<dbReference type="Gene3D" id="3.30.420.40">
    <property type="match status" value="2"/>
</dbReference>
<sequence>MKKIISIALSDEKAYVILLERERDGWAYRAADKISLAATLRDPEPWVALEKKFLEKHGALWDTKNVPVLFVIPDEQCYTHAVLRDDSASQINDAEKVMSDIARVVPVARNEIDVRWEYSKTKKRIVAAAAKKQDVAAIRNLTARFLQEPTALYPEPLALCSSLVHNATEGAVIIDVGEYRTNAIFFDEDGFLGNDTLQRQDENLHAMIAKHFRTSFSQAQTMRKSIGMDKTQEGGKLFEFLQNTFDEALRECARLLESARSKYQKPFPTIYFIGELIDTPHLIEHFHHHVGGAIARADPWQSILSAPQHLRRDTGFAAAIGMAMRSNSFSDIPPINFSSIAPSRASQPASAVASFFYTFFARMRIKATLVQSKRAAVGIAIAALVITGVFLWRTIQPIWFSTVLPKEIDIAIFLGEGAMSDAISGKSWETTIAVSDTFPASGFKETPSVASGTIRLVNNTNSPVQLRATTRLVLENESSATYRMPKQASIPARATKDVVVAAEEAGPERNAPAGTRMFIPGLSPDLQQYVYGEVFEPIENGLTRTQVVSEEDIQNAVSRLKQQVALQAFKLFEEQVATLQHILLKEPIETMTVEENIFTKPGDVGKTFSVSLRARVIMVSFPQQAAWQYIAKALSLNEEDFMSHMKPEQHIDATFLNYNQETKVVYAKVLLPINNTE</sequence>
<comment type="caution">
    <text evidence="1">The sequence shown here is derived from an EMBL/GenBank/DDBJ whole genome shotgun (WGS) entry which is preliminary data.</text>
</comment>
<evidence type="ECO:0000313" key="2">
    <source>
        <dbReference type="Proteomes" id="UP000177796"/>
    </source>
</evidence>
<gene>
    <name evidence="1" type="ORF">A3C81_00135</name>
</gene>
<dbReference type="Proteomes" id="UP000177796">
    <property type="component" value="Unassembled WGS sequence"/>
</dbReference>